<dbReference type="EC" id="3.5.1.9" evidence="1"/>
<dbReference type="KEGG" id="ksc:CD178_02460"/>
<dbReference type="EMBL" id="CP023036">
    <property type="protein sequence ID" value="AXY23207.1"/>
    <property type="molecule type" value="Genomic_DNA"/>
</dbReference>
<protein>
    <submittedName>
        <fullName evidence="1">Kynurenine formamidase</fullName>
        <ecNumber evidence="1">3.5.1.9</ecNumber>
    </submittedName>
</protein>
<dbReference type="SUPFAM" id="SSF102198">
    <property type="entry name" value="Putative cyclase"/>
    <property type="match status" value="1"/>
</dbReference>
<dbReference type="PANTHER" id="PTHR31118">
    <property type="entry name" value="CYCLASE-LIKE PROTEIN 2"/>
    <property type="match status" value="1"/>
</dbReference>
<sequence>MSLLPELAAGLASGSIEVVDLTHTLSEDFPTLVLPEPFGQTLPFSSEVISRYDENGIAWYWRNFTVGEHTGTHFDAPAHWISGRNLPDNTVDTMPARDFVAPVNVIDCAAAAAENPDFLLTCEHIRQWEEAHGTIEAGTWVFMRTDWGRRSPEDYTNRKEDGAHTPGPSAECIRFLIEERDIFGFGTETIGTDCGQAHLLDPKYPAHTLLHGAGKYGLQCLTGLDRLPARGAIVMAAPLKLRDGSGSPLRVFALVTR</sequence>
<dbReference type="RefSeq" id="WP_118963214.1">
    <property type="nucleotide sequence ID" value="NZ_CP023036.1"/>
</dbReference>
<evidence type="ECO:0000313" key="2">
    <source>
        <dbReference type="Proteomes" id="UP000264120"/>
    </source>
</evidence>
<proteinExistence type="predicted"/>
<dbReference type="Proteomes" id="UP000264120">
    <property type="component" value="Chromosome"/>
</dbReference>
<keyword evidence="2" id="KW-1185">Reference proteome</keyword>
<keyword evidence="1" id="KW-0378">Hydrolase</keyword>
<evidence type="ECO:0000313" key="1">
    <source>
        <dbReference type="EMBL" id="AXY23207.1"/>
    </source>
</evidence>
<accession>A0A347WEB4</accession>
<organism evidence="1 2">
    <name type="scientific">Komagataeibacter saccharivorans</name>
    <dbReference type="NCBI Taxonomy" id="265959"/>
    <lineage>
        <taxon>Bacteria</taxon>
        <taxon>Pseudomonadati</taxon>
        <taxon>Pseudomonadota</taxon>
        <taxon>Alphaproteobacteria</taxon>
        <taxon>Acetobacterales</taxon>
        <taxon>Acetobacteraceae</taxon>
        <taxon>Komagataeibacter</taxon>
    </lineage>
</organism>
<dbReference type="PANTHER" id="PTHR31118:SF12">
    <property type="entry name" value="CYCLASE-LIKE PROTEIN 2"/>
    <property type="match status" value="1"/>
</dbReference>
<dbReference type="OrthoDB" id="9777007at2"/>
<reference evidence="1 2" key="1">
    <citation type="submission" date="2017-08" db="EMBL/GenBank/DDBJ databases">
        <title>Complete genome sequence of Gluconacetobacter saccharivorans CV1 isolated from Fermented Vinegar.</title>
        <authorList>
            <person name="Kim S.-Y."/>
        </authorList>
    </citation>
    <scope>NUCLEOTIDE SEQUENCE [LARGE SCALE GENOMIC DNA]</scope>
    <source>
        <strain evidence="1 2">CV1</strain>
    </source>
</reference>
<dbReference type="Gene3D" id="3.50.30.50">
    <property type="entry name" value="Putative cyclase"/>
    <property type="match status" value="1"/>
</dbReference>
<dbReference type="InterPro" id="IPR007325">
    <property type="entry name" value="KFase/CYL"/>
</dbReference>
<name>A0A347WEB4_9PROT</name>
<dbReference type="GO" id="GO:0004061">
    <property type="term" value="F:arylformamidase activity"/>
    <property type="evidence" value="ECO:0007669"/>
    <property type="project" value="UniProtKB-EC"/>
</dbReference>
<dbReference type="InterPro" id="IPR037175">
    <property type="entry name" value="KFase_sf"/>
</dbReference>
<dbReference type="GO" id="GO:0019441">
    <property type="term" value="P:L-tryptophan catabolic process to kynurenine"/>
    <property type="evidence" value="ECO:0007669"/>
    <property type="project" value="InterPro"/>
</dbReference>
<dbReference type="Pfam" id="PF04199">
    <property type="entry name" value="Cyclase"/>
    <property type="match status" value="1"/>
</dbReference>
<gene>
    <name evidence="1" type="primary">kynB</name>
    <name evidence="1" type="ORF">CD178_02460</name>
</gene>
<dbReference type="AlphaFoldDB" id="A0A347WEB4"/>